<gene>
    <name evidence="1" type="ORF">FCE95_04235</name>
</gene>
<name>A0A4V5ZQL2_9GAMM</name>
<dbReference type="AlphaFoldDB" id="A0A4V5ZQL2"/>
<dbReference type="EMBL" id="SZUA01000001">
    <property type="protein sequence ID" value="TKR33513.1"/>
    <property type="molecule type" value="Genomic_DNA"/>
</dbReference>
<evidence type="ECO:0000313" key="1">
    <source>
        <dbReference type="EMBL" id="TKR33513.1"/>
    </source>
</evidence>
<keyword evidence="2" id="KW-1185">Reference proteome</keyword>
<protein>
    <submittedName>
        <fullName evidence="1">Nuclear transport factor 2 family protein</fullName>
    </submittedName>
</protein>
<dbReference type="RefSeq" id="WP_137265720.1">
    <property type="nucleotide sequence ID" value="NZ_SZUA01000001.1"/>
</dbReference>
<dbReference type="Proteomes" id="UP000308707">
    <property type="component" value="Unassembled WGS sequence"/>
</dbReference>
<comment type="caution">
    <text evidence="1">The sequence shown here is derived from an EMBL/GenBank/DDBJ whole genome shotgun (WGS) entry which is preliminary data.</text>
</comment>
<proteinExistence type="predicted"/>
<accession>A0A4V5ZQL2</accession>
<evidence type="ECO:0000313" key="2">
    <source>
        <dbReference type="Proteomes" id="UP000308707"/>
    </source>
</evidence>
<sequence>MTPAAMKRKVAHFFRRYAERFQRSLDDPSDVDTDGVIGSFAEYFVESSPAGVQGGKNGLRFRFAPGRGFAYYRKIGTVSMKIAKLEVTPLDATHAMAKVTWDSRYRRRKDGAPVRIVFANRYFLALRKGVPKIFAYVTGDEQALLKKHRLV</sequence>
<organism evidence="1 2">
    <name type="scientific">Luteimonas gilva</name>
    <dbReference type="NCBI Taxonomy" id="2572684"/>
    <lineage>
        <taxon>Bacteria</taxon>
        <taxon>Pseudomonadati</taxon>
        <taxon>Pseudomonadota</taxon>
        <taxon>Gammaproteobacteria</taxon>
        <taxon>Lysobacterales</taxon>
        <taxon>Lysobacteraceae</taxon>
        <taxon>Luteimonas</taxon>
    </lineage>
</organism>
<dbReference type="OrthoDB" id="667202at2"/>
<reference evidence="1 2" key="1">
    <citation type="submission" date="2019-04" db="EMBL/GenBank/DDBJ databases">
        <title>Reference strain of H23.</title>
        <authorList>
            <person name="Luo X."/>
        </authorList>
    </citation>
    <scope>NUCLEOTIDE SEQUENCE [LARGE SCALE GENOMIC DNA]</scope>
    <source>
        <strain evidence="1 2">H23</strain>
    </source>
</reference>